<protein>
    <recommendedName>
        <fullName evidence="4">Fimbrillin family protein</fullName>
    </recommendedName>
</protein>
<organism evidence="2 3">
    <name type="scientific">Rhinopithecimicrobium faecis</name>
    <dbReference type="NCBI Taxonomy" id="2820698"/>
    <lineage>
        <taxon>Bacteria</taxon>
        <taxon>Pseudomonadati</taxon>
        <taxon>Bacteroidota</taxon>
        <taxon>Sphingobacteriia</taxon>
        <taxon>Sphingobacteriales</taxon>
        <taxon>Sphingobacteriaceae</taxon>
        <taxon>Rhinopithecimicrobium</taxon>
    </lineage>
</organism>
<reference evidence="2" key="1">
    <citation type="submission" date="2021-03" db="EMBL/GenBank/DDBJ databases">
        <authorList>
            <person name="Lu T."/>
            <person name="Wang Q."/>
            <person name="Han X."/>
        </authorList>
    </citation>
    <scope>NUCLEOTIDE SEQUENCE</scope>
    <source>
        <strain evidence="2">WQ 2009</strain>
    </source>
</reference>
<dbReference type="RefSeq" id="WP_353546097.1">
    <property type="nucleotide sequence ID" value="NZ_JAGKSB010000003.1"/>
</dbReference>
<proteinExistence type="predicted"/>
<dbReference type="Proteomes" id="UP000679691">
    <property type="component" value="Unassembled WGS sequence"/>
</dbReference>
<keyword evidence="3" id="KW-1185">Reference proteome</keyword>
<accession>A0A8T4H753</accession>
<gene>
    <name evidence="2" type="ORF">J5U18_03385</name>
</gene>
<evidence type="ECO:0000313" key="3">
    <source>
        <dbReference type="Proteomes" id="UP000679691"/>
    </source>
</evidence>
<feature type="signal peptide" evidence="1">
    <location>
        <begin position="1"/>
        <end position="23"/>
    </location>
</feature>
<comment type="caution">
    <text evidence="2">The sequence shown here is derived from an EMBL/GenBank/DDBJ whole genome shotgun (WGS) entry which is preliminary data.</text>
</comment>
<dbReference type="AlphaFoldDB" id="A0A8T4H753"/>
<evidence type="ECO:0000313" key="2">
    <source>
        <dbReference type="EMBL" id="MBP3942614.1"/>
    </source>
</evidence>
<evidence type="ECO:0008006" key="4">
    <source>
        <dbReference type="Google" id="ProtNLM"/>
    </source>
</evidence>
<keyword evidence="1" id="KW-0732">Signal</keyword>
<name>A0A8T4H753_9SPHI</name>
<feature type="chain" id="PRO_5035934119" description="Fimbrillin family protein" evidence="1">
    <location>
        <begin position="24"/>
        <end position="516"/>
    </location>
</feature>
<evidence type="ECO:0000256" key="1">
    <source>
        <dbReference type="SAM" id="SignalP"/>
    </source>
</evidence>
<dbReference type="EMBL" id="JAGKSB010000003">
    <property type="protein sequence ID" value="MBP3942614.1"/>
    <property type="molecule type" value="Genomic_DNA"/>
</dbReference>
<sequence length="516" mass="55318">MKNLYLKNITKAILLFITVVQLAACSKTTDVTNNEQNGNTVIKIITPTIGESSNPELVASTSKKIGEVQEEIVPLDNGSFVIATLTPQANSSTEIKKLAATVGPGLITTLAKGVKYRLVVYTNDGDYVTQRDYAAGSEANTEVLSLNGGETYNFIVYSVNSSTSLPALLNGDKLATANLDNITEDLMYFKTSFKVQGERENKLSITLNHQFSKISTTVKLTESIDAVGVTVSTLGNVNNVVFSNLSPYGGIKFANNEVTFSPITETQKIIAPFIASTKTNREVKAEEVLLISPNTNSASITIPAITLKDNLNSYTLGDIVLNGIKTVPGHKYNLTLKVFKPCTTLIVPTDGGGTSFTLGSASNTAATRKVFTFPAADFGYTFDISTIDNSFNLEINGTYITNKEINFQISDGNTSNITFADGSAWQVNSIPAIWSIIGTEATPAVRVVIDVKGKISLYGSKITDGPLVPLKLKAGTTFNKVVWNSTSTNTVVASQIAHKTTNMNGFGKGYRIITCP</sequence>